<feature type="region of interest" description="Disordered" evidence="1">
    <location>
        <begin position="67"/>
        <end position="108"/>
    </location>
</feature>
<feature type="compositionally biased region" description="Polar residues" evidence="1">
    <location>
        <begin position="67"/>
        <end position="80"/>
    </location>
</feature>
<accession>A0ABY6HV57</accession>
<sequence length="108" mass="12269">MQVGVKPKIQLVKPAAREIPMPVPSKDGIHVPTDLQFDDMYKKNKSLSHMPQKLTRNFDVRIGLNSSGPSLFQERSQQLSAKYDPKGLHQDPNSELSIVDLRKKFTQK</sequence>
<keyword evidence="3" id="KW-1185">Reference proteome</keyword>
<name>A0ABY6HV57_9ARCH</name>
<organism evidence="2 3">
    <name type="scientific">Candidatus Lokiarchaeum ossiferum</name>
    <dbReference type="NCBI Taxonomy" id="2951803"/>
    <lineage>
        <taxon>Archaea</taxon>
        <taxon>Promethearchaeati</taxon>
        <taxon>Promethearchaeota</taxon>
        <taxon>Promethearchaeia</taxon>
        <taxon>Promethearchaeales</taxon>
        <taxon>Promethearchaeaceae</taxon>
        <taxon>Candidatus Lokiarchaeum</taxon>
    </lineage>
</organism>
<protein>
    <submittedName>
        <fullName evidence="2">Uncharacterized protein</fullName>
    </submittedName>
</protein>
<evidence type="ECO:0000256" key="1">
    <source>
        <dbReference type="SAM" id="MobiDB-lite"/>
    </source>
</evidence>
<proteinExistence type="predicted"/>
<gene>
    <name evidence="2" type="ORF">NEF87_003687</name>
</gene>
<dbReference type="EMBL" id="CP104013">
    <property type="protein sequence ID" value="UYP47402.1"/>
    <property type="molecule type" value="Genomic_DNA"/>
</dbReference>
<dbReference type="Proteomes" id="UP001208689">
    <property type="component" value="Chromosome"/>
</dbReference>
<evidence type="ECO:0000313" key="3">
    <source>
        <dbReference type="Proteomes" id="UP001208689"/>
    </source>
</evidence>
<reference evidence="2" key="1">
    <citation type="submission" date="2022-09" db="EMBL/GenBank/DDBJ databases">
        <title>Actin cytoskeleton and complex cell architecture in an #Asgard archaeon.</title>
        <authorList>
            <person name="Ponce Toledo R.I."/>
            <person name="Schleper C."/>
            <person name="Rodrigues Oliveira T."/>
            <person name="Wollweber F."/>
            <person name="Xu J."/>
            <person name="Rittmann S."/>
            <person name="Klingl A."/>
            <person name="Pilhofer M."/>
        </authorList>
    </citation>
    <scope>NUCLEOTIDE SEQUENCE</scope>
    <source>
        <strain evidence="2">B-35</strain>
    </source>
</reference>
<evidence type="ECO:0000313" key="2">
    <source>
        <dbReference type="EMBL" id="UYP47402.1"/>
    </source>
</evidence>